<gene>
    <name evidence="1" type="ORF">O6H91_03G057600</name>
</gene>
<keyword evidence="2" id="KW-1185">Reference proteome</keyword>
<name>A0ACC2E6R8_DIPCM</name>
<dbReference type="EMBL" id="CM055094">
    <property type="protein sequence ID" value="KAJ7562182.1"/>
    <property type="molecule type" value="Genomic_DNA"/>
</dbReference>
<evidence type="ECO:0000313" key="2">
    <source>
        <dbReference type="Proteomes" id="UP001162992"/>
    </source>
</evidence>
<reference evidence="2" key="1">
    <citation type="journal article" date="2024" name="Proc. Natl. Acad. Sci. U.S.A.">
        <title>Extraordinary preservation of gene collinearity over three hundred million years revealed in homosporous lycophytes.</title>
        <authorList>
            <person name="Li C."/>
            <person name="Wickell D."/>
            <person name="Kuo L.Y."/>
            <person name="Chen X."/>
            <person name="Nie B."/>
            <person name="Liao X."/>
            <person name="Peng D."/>
            <person name="Ji J."/>
            <person name="Jenkins J."/>
            <person name="Williams M."/>
            <person name="Shu S."/>
            <person name="Plott C."/>
            <person name="Barry K."/>
            <person name="Rajasekar S."/>
            <person name="Grimwood J."/>
            <person name="Han X."/>
            <person name="Sun S."/>
            <person name="Hou Z."/>
            <person name="He W."/>
            <person name="Dai G."/>
            <person name="Sun C."/>
            <person name="Schmutz J."/>
            <person name="Leebens-Mack J.H."/>
            <person name="Li F.W."/>
            <person name="Wang L."/>
        </authorList>
    </citation>
    <scope>NUCLEOTIDE SEQUENCE [LARGE SCALE GENOMIC DNA]</scope>
    <source>
        <strain evidence="2">cv. PW_Plant_1</strain>
    </source>
</reference>
<evidence type="ECO:0000313" key="1">
    <source>
        <dbReference type="EMBL" id="KAJ7562182.1"/>
    </source>
</evidence>
<proteinExistence type="predicted"/>
<sequence>MLFPLICYILLQSANLWQPARSSILLLPVSYPPICYIFLQPTSSTMSSCNLYLCYFILQSAISSAIKNFQKVLSFLRYVLSSNLLYPLATYILCYILLLPISSATSSCNLLYLLVTYTLCY</sequence>
<accession>A0ACC2E6R8</accession>
<dbReference type="Proteomes" id="UP001162992">
    <property type="component" value="Chromosome 3"/>
</dbReference>
<protein>
    <submittedName>
        <fullName evidence="1">Uncharacterized protein</fullName>
    </submittedName>
</protein>
<comment type="caution">
    <text evidence="1">The sequence shown here is derived from an EMBL/GenBank/DDBJ whole genome shotgun (WGS) entry which is preliminary data.</text>
</comment>
<organism evidence="1 2">
    <name type="scientific">Diphasiastrum complanatum</name>
    <name type="common">Issler's clubmoss</name>
    <name type="synonym">Lycopodium complanatum</name>
    <dbReference type="NCBI Taxonomy" id="34168"/>
    <lineage>
        <taxon>Eukaryota</taxon>
        <taxon>Viridiplantae</taxon>
        <taxon>Streptophyta</taxon>
        <taxon>Embryophyta</taxon>
        <taxon>Tracheophyta</taxon>
        <taxon>Lycopodiopsida</taxon>
        <taxon>Lycopodiales</taxon>
        <taxon>Lycopodiaceae</taxon>
        <taxon>Lycopodioideae</taxon>
        <taxon>Diphasiastrum</taxon>
    </lineage>
</organism>